<evidence type="ECO:0000313" key="2">
    <source>
        <dbReference type="EMBL" id="CAI4033364.1"/>
    </source>
</evidence>
<sequence>MPAELIVAPEAVQDLAEAYAWYEDRRPGLGEEFLSSLDACIEAIRRTPKIHALVHKKYRRALVRRFPYVVFYEHISSDEGQVLQ</sequence>
<dbReference type="AlphaFoldDB" id="A0AA86TEN4"/>
<gene>
    <name evidence="2" type="ORF">DNFV4_03800</name>
</gene>
<dbReference type="Gene3D" id="3.30.2310.20">
    <property type="entry name" value="RelE-like"/>
    <property type="match status" value="1"/>
</dbReference>
<dbReference type="InterPro" id="IPR007712">
    <property type="entry name" value="RelE/ParE_toxin"/>
</dbReference>
<proteinExistence type="predicted"/>
<dbReference type="KEGG" id="nti:DNFV4_03800"/>
<dbReference type="Proteomes" id="UP001179121">
    <property type="component" value="Chromosome"/>
</dbReference>
<dbReference type="Pfam" id="PF05016">
    <property type="entry name" value="ParE_toxin"/>
    <property type="match status" value="1"/>
</dbReference>
<organism evidence="2 3">
    <name type="scientific">Nitrospira tepida</name>
    <dbReference type="NCBI Taxonomy" id="2973512"/>
    <lineage>
        <taxon>Bacteria</taxon>
        <taxon>Pseudomonadati</taxon>
        <taxon>Nitrospirota</taxon>
        <taxon>Nitrospiria</taxon>
        <taxon>Nitrospirales</taxon>
        <taxon>Nitrospiraceae</taxon>
        <taxon>Nitrospira</taxon>
    </lineage>
</organism>
<protein>
    <submittedName>
        <fullName evidence="2">Type II toxin-antitoxin system RelE/ParE family toxin</fullName>
    </submittedName>
</protein>
<evidence type="ECO:0000313" key="3">
    <source>
        <dbReference type="Proteomes" id="UP001179121"/>
    </source>
</evidence>
<evidence type="ECO:0000256" key="1">
    <source>
        <dbReference type="ARBA" id="ARBA00022649"/>
    </source>
</evidence>
<accession>A0AA86TEN4</accession>
<keyword evidence="3" id="KW-1185">Reference proteome</keyword>
<dbReference type="EMBL" id="OX365700">
    <property type="protein sequence ID" value="CAI4033364.1"/>
    <property type="molecule type" value="Genomic_DNA"/>
</dbReference>
<reference evidence="2" key="1">
    <citation type="submission" date="2022-10" db="EMBL/GenBank/DDBJ databases">
        <authorList>
            <person name="Koch H."/>
        </authorList>
    </citation>
    <scope>NUCLEOTIDE SEQUENCE</scope>
    <source>
        <strain evidence="2">DNF</strain>
    </source>
</reference>
<keyword evidence="1" id="KW-1277">Toxin-antitoxin system</keyword>
<dbReference type="RefSeq" id="WP_370693589.1">
    <property type="nucleotide sequence ID" value="NZ_OX365700.1"/>
</dbReference>
<dbReference type="InterPro" id="IPR035093">
    <property type="entry name" value="RelE/ParE_toxin_dom_sf"/>
</dbReference>
<name>A0AA86TEN4_9BACT</name>